<sequence>MRLKLWSASRRPRQRRNAPRRPAALASPLHLSRARMGRQAGNGSDKRGRGRWVVTSSAAGEFLADFACRGRSREKAESDRLTSAAGMPPPQHRARAPTAQILPDARHSPASQACAIPIPESSSELRQTAGLRTLPHKHGLHDLQILPPLPRCSRGKRLTTARPCPPRIASPGSDEVIAINCLSQTCCLHEKGVTNDPSYLLNHSGIASIKFCFILHATLMSYFLPTEERGLVASKSNPHVRHPTPSMCPMSLAACG</sequence>
<feature type="compositionally biased region" description="Basic residues" evidence="1">
    <location>
        <begin position="10"/>
        <end position="19"/>
    </location>
</feature>
<evidence type="ECO:0000313" key="3">
    <source>
        <dbReference type="Proteomes" id="UP000774617"/>
    </source>
</evidence>
<feature type="region of interest" description="Disordered" evidence="1">
    <location>
        <begin position="1"/>
        <end position="50"/>
    </location>
</feature>
<organism evidence="2 3">
    <name type="scientific">Macrophomina phaseolina</name>
    <dbReference type="NCBI Taxonomy" id="35725"/>
    <lineage>
        <taxon>Eukaryota</taxon>
        <taxon>Fungi</taxon>
        <taxon>Dikarya</taxon>
        <taxon>Ascomycota</taxon>
        <taxon>Pezizomycotina</taxon>
        <taxon>Dothideomycetes</taxon>
        <taxon>Dothideomycetes incertae sedis</taxon>
        <taxon>Botryosphaeriales</taxon>
        <taxon>Botryosphaeriaceae</taxon>
        <taxon>Macrophomina</taxon>
    </lineage>
</organism>
<dbReference type="EMBL" id="JAGTJR010000045">
    <property type="protein sequence ID" value="KAH7030166.1"/>
    <property type="molecule type" value="Genomic_DNA"/>
</dbReference>
<accession>A0ABQ8FYJ6</accession>
<protein>
    <submittedName>
        <fullName evidence="2">Uncharacterized protein</fullName>
    </submittedName>
</protein>
<gene>
    <name evidence="2" type="ORF">B0J12DRAFT_320529</name>
</gene>
<comment type="caution">
    <text evidence="2">The sequence shown here is derived from an EMBL/GenBank/DDBJ whole genome shotgun (WGS) entry which is preliminary data.</text>
</comment>
<evidence type="ECO:0000313" key="2">
    <source>
        <dbReference type="EMBL" id="KAH7030166.1"/>
    </source>
</evidence>
<evidence type="ECO:0000256" key="1">
    <source>
        <dbReference type="SAM" id="MobiDB-lite"/>
    </source>
</evidence>
<dbReference type="Proteomes" id="UP000774617">
    <property type="component" value="Unassembled WGS sequence"/>
</dbReference>
<name>A0ABQ8FYJ6_9PEZI</name>
<proteinExistence type="predicted"/>
<keyword evidence="3" id="KW-1185">Reference proteome</keyword>
<reference evidence="2 3" key="1">
    <citation type="journal article" date="2021" name="Nat. Commun.">
        <title>Genetic determinants of endophytism in the Arabidopsis root mycobiome.</title>
        <authorList>
            <person name="Mesny F."/>
            <person name="Miyauchi S."/>
            <person name="Thiergart T."/>
            <person name="Pickel B."/>
            <person name="Atanasova L."/>
            <person name="Karlsson M."/>
            <person name="Huettel B."/>
            <person name="Barry K.W."/>
            <person name="Haridas S."/>
            <person name="Chen C."/>
            <person name="Bauer D."/>
            <person name="Andreopoulos W."/>
            <person name="Pangilinan J."/>
            <person name="LaButti K."/>
            <person name="Riley R."/>
            <person name="Lipzen A."/>
            <person name="Clum A."/>
            <person name="Drula E."/>
            <person name="Henrissat B."/>
            <person name="Kohler A."/>
            <person name="Grigoriev I.V."/>
            <person name="Martin F.M."/>
            <person name="Hacquard S."/>
        </authorList>
    </citation>
    <scope>NUCLEOTIDE SEQUENCE [LARGE SCALE GENOMIC DNA]</scope>
    <source>
        <strain evidence="2 3">MPI-SDFR-AT-0080</strain>
    </source>
</reference>
<feature type="compositionally biased region" description="Low complexity" evidence="1">
    <location>
        <begin position="20"/>
        <end position="31"/>
    </location>
</feature>
<feature type="region of interest" description="Disordered" evidence="1">
    <location>
        <begin position="73"/>
        <end position="95"/>
    </location>
</feature>